<dbReference type="EMBL" id="JAPTMU010000007">
    <property type="protein sequence ID" value="KAJ4941209.1"/>
    <property type="molecule type" value="Genomic_DNA"/>
</dbReference>
<reference evidence="1" key="1">
    <citation type="submission" date="2022-11" db="EMBL/GenBank/DDBJ databases">
        <title>Chromosome-level genome of Pogonophryne albipinna.</title>
        <authorList>
            <person name="Jo E."/>
        </authorList>
    </citation>
    <scope>NUCLEOTIDE SEQUENCE</scope>
    <source>
        <strain evidence="1">SGF0006</strain>
        <tissue evidence="1">Muscle</tissue>
    </source>
</reference>
<accession>A0AAD6BED2</accession>
<dbReference type="AlphaFoldDB" id="A0AAD6BED2"/>
<organism evidence="1 2">
    <name type="scientific">Pogonophryne albipinna</name>
    <dbReference type="NCBI Taxonomy" id="1090488"/>
    <lineage>
        <taxon>Eukaryota</taxon>
        <taxon>Metazoa</taxon>
        <taxon>Chordata</taxon>
        <taxon>Craniata</taxon>
        <taxon>Vertebrata</taxon>
        <taxon>Euteleostomi</taxon>
        <taxon>Actinopterygii</taxon>
        <taxon>Neopterygii</taxon>
        <taxon>Teleostei</taxon>
        <taxon>Neoteleostei</taxon>
        <taxon>Acanthomorphata</taxon>
        <taxon>Eupercaria</taxon>
        <taxon>Perciformes</taxon>
        <taxon>Notothenioidei</taxon>
        <taxon>Pogonophryne</taxon>
    </lineage>
</organism>
<name>A0AAD6BED2_9TELE</name>
<proteinExistence type="predicted"/>
<evidence type="ECO:0000313" key="2">
    <source>
        <dbReference type="Proteomes" id="UP001219934"/>
    </source>
</evidence>
<gene>
    <name evidence="1" type="ORF">JOQ06_027496</name>
</gene>
<protein>
    <submittedName>
        <fullName evidence="1">Uncharacterized protein</fullName>
    </submittedName>
</protein>
<comment type="caution">
    <text evidence="1">The sequence shown here is derived from an EMBL/GenBank/DDBJ whole genome shotgun (WGS) entry which is preliminary data.</text>
</comment>
<dbReference type="Proteomes" id="UP001219934">
    <property type="component" value="Unassembled WGS sequence"/>
</dbReference>
<evidence type="ECO:0000313" key="1">
    <source>
        <dbReference type="EMBL" id="KAJ4941209.1"/>
    </source>
</evidence>
<keyword evidence="2" id="KW-1185">Reference proteome</keyword>
<sequence>MQTAISEALSKCRIPQAPTVAAPSKASNIHYPEEVLGMHDSQQYQGVGGLIIEVQGPRICRSLDHHVLPINGTNAIRKVPALLEPSSDGSPVLGLWYRHDFLNQGGPDGTRNLPDNDSHGCMPNPIAECYGPV</sequence>